<keyword evidence="2" id="KW-1185">Reference proteome</keyword>
<dbReference type="InParanoid" id="A0A165F0H9"/>
<dbReference type="EMBL" id="KV426108">
    <property type="protein sequence ID" value="KZV88093.1"/>
    <property type="molecule type" value="Genomic_DNA"/>
</dbReference>
<dbReference type="OrthoDB" id="3182995at2759"/>
<organism evidence="1 2">
    <name type="scientific">Exidia glandulosa HHB12029</name>
    <dbReference type="NCBI Taxonomy" id="1314781"/>
    <lineage>
        <taxon>Eukaryota</taxon>
        <taxon>Fungi</taxon>
        <taxon>Dikarya</taxon>
        <taxon>Basidiomycota</taxon>
        <taxon>Agaricomycotina</taxon>
        <taxon>Agaricomycetes</taxon>
        <taxon>Auriculariales</taxon>
        <taxon>Exidiaceae</taxon>
        <taxon>Exidia</taxon>
    </lineage>
</organism>
<gene>
    <name evidence="1" type="ORF">EXIGLDRAFT_839518</name>
</gene>
<name>A0A165F0H9_EXIGL</name>
<evidence type="ECO:0000313" key="2">
    <source>
        <dbReference type="Proteomes" id="UP000077266"/>
    </source>
</evidence>
<sequence length="213" mass="24184">MTPRATLFHRSWSRWLVQHGACPWHARPGFTTPSNVYKALSFRAATAGLSSSFRTDALSQHGRHIRPTTSRLTPRRGRQNSWTIILTDCAREANVAPIPFITELASVRDRLFVLLLERVGGELERFPTLKDDLWNAYRVLAHMSINMARDVKYNNILMAPNSPPGLPSLPSPFTQRTHNIRIIDLELALKTIFTDDIIMSSCKGYFSRVIHSC</sequence>
<dbReference type="Proteomes" id="UP000077266">
    <property type="component" value="Unassembled WGS sequence"/>
</dbReference>
<evidence type="ECO:0000313" key="1">
    <source>
        <dbReference type="EMBL" id="KZV88093.1"/>
    </source>
</evidence>
<accession>A0A165F0H9</accession>
<reference evidence="1 2" key="1">
    <citation type="journal article" date="2016" name="Mol. Biol. Evol.">
        <title>Comparative Genomics of Early-Diverging Mushroom-Forming Fungi Provides Insights into the Origins of Lignocellulose Decay Capabilities.</title>
        <authorList>
            <person name="Nagy L.G."/>
            <person name="Riley R."/>
            <person name="Tritt A."/>
            <person name="Adam C."/>
            <person name="Daum C."/>
            <person name="Floudas D."/>
            <person name="Sun H."/>
            <person name="Yadav J.S."/>
            <person name="Pangilinan J."/>
            <person name="Larsson K.H."/>
            <person name="Matsuura K."/>
            <person name="Barry K."/>
            <person name="Labutti K."/>
            <person name="Kuo R."/>
            <person name="Ohm R.A."/>
            <person name="Bhattacharya S.S."/>
            <person name="Shirouzu T."/>
            <person name="Yoshinaga Y."/>
            <person name="Martin F.M."/>
            <person name="Grigoriev I.V."/>
            <person name="Hibbett D.S."/>
        </authorList>
    </citation>
    <scope>NUCLEOTIDE SEQUENCE [LARGE SCALE GENOMIC DNA]</scope>
    <source>
        <strain evidence="1 2">HHB12029</strain>
    </source>
</reference>
<proteinExistence type="predicted"/>
<protein>
    <submittedName>
        <fullName evidence="1">Uncharacterized protein</fullName>
    </submittedName>
</protein>
<dbReference type="AlphaFoldDB" id="A0A165F0H9"/>